<proteinExistence type="predicted"/>
<dbReference type="HOGENOM" id="CLU_2275298_0_0_11"/>
<dbReference type="PATRIC" id="fig|632772.20.peg.4502"/>
<keyword evidence="1" id="KW-0238">DNA-binding</keyword>
<dbReference type="EMBL" id="AP011115">
    <property type="protein sequence ID" value="BAH52545.1"/>
    <property type="molecule type" value="Genomic_DNA"/>
</dbReference>
<evidence type="ECO:0000256" key="2">
    <source>
        <dbReference type="SAM" id="MobiDB-lite"/>
    </source>
</evidence>
<evidence type="ECO:0000256" key="1">
    <source>
        <dbReference type="ARBA" id="ARBA00023125"/>
    </source>
</evidence>
<protein>
    <recommendedName>
        <fullName evidence="3">Cas12f1-like TNB domain-containing protein</fullName>
    </recommendedName>
</protein>
<evidence type="ECO:0000259" key="3">
    <source>
        <dbReference type="Pfam" id="PF07282"/>
    </source>
</evidence>
<evidence type="ECO:0000313" key="4">
    <source>
        <dbReference type="EMBL" id="BAH52545.1"/>
    </source>
</evidence>
<feature type="domain" description="Cas12f1-like TNB" evidence="3">
    <location>
        <begin position="20"/>
        <end position="70"/>
    </location>
</feature>
<reference evidence="4 5" key="1">
    <citation type="submission" date="2009-03" db="EMBL/GenBank/DDBJ databases">
        <title>Comparison of the complete genome sequences of Rhodococcus erythropolis PR4 and Rhodococcus opacus B4.</title>
        <authorList>
            <person name="Takarada H."/>
            <person name="Sekine M."/>
            <person name="Hosoyama A."/>
            <person name="Yamada R."/>
            <person name="Fujisawa T."/>
            <person name="Omata S."/>
            <person name="Shimizu A."/>
            <person name="Tsukatani N."/>
            <person name="Tanikawa S."/>
            <person name="Fujita N."/>
            <person name="Harayama S."/>
        </authorList>
    </citation>
    <scope>NUCLEOTIDE SEQUENCE [LARGE SCALE GENOMIC DNA]</scope>
    <source>
        <strain evidence="4 5">B4</strain>
    </source>
</reference>
<dbReference type="GO" id="GO:0003677">
    <property type="term" value="F:DNA binding"/>
    <property type="evidence" value="ECO:0007669"/>
    <property type="project" value="UniProtKB-KW"/>
</dbReference>
<dbReference type="InterPro" id="IPR010095">
    <property type="entry name" value="Cas12f1-like_TNB"/>
</dbReference>
<organism evidence="4 5">
    <name type="scientific">Rhodococcus opacus (strain B4)</name>
    <dbReference type="NCBI Taxonomy" id="632772"/>
    <lineage>
        <taxon>Bacteria</taxon>
        <taxon>Bacillati</taxon>
        <taxon>Actinomycetota</taxon>
        <taxon>Actinomycetes</taxon>
        <taxon>Mycobacteriales</taxon>
        <taxon>Nocardiaceae</taxon>
        <taxon>Rhodococcus</taxon>
    </lineage>
</organism>
<sequence>MSAAGARRCGQPQQLHSWAYAQLRDQITYKAHAAGVPVQVIDPRNTSKTCHQCGHCDTANRRSQALFRCAGADGPATPTITPPPTSPHSDTPTTGPPNQPCL</sequence>
<feature type="region of interest" description="Disordered" evidence="2">
    <location>
        <begin position="71"/>
        <end position="102"/>
    </location>
</feature>
<dbReference type="KEGG" id="rop:ROP_42980"/>
<dbReference type="Pfam" id="PF07282">
    <property type="entry name" value="Cas12f1-like_TNB"/>
    <property type="match status" value="1"/>
</dbReference>
<accession>C1BA42</accession>
<dbReference type="NCBIfam" id="TIGR01766">
    <property type="entry name" value="IS200/IS605 family accessory protein TnpB-like domain"/>
    <property type="match status" value="1"/>
</dbReference>
<dbReference type="STRING" id="632772.ROP_42980"/>
<evidence type="ECO:0000313" key="5">
    <source>
        <dbReference type="Proteomes" id="UP000002212"/>
    </source>
</evidence>
<dbReference type="Proteomes" id="UP000002212">
    <property type="component" value="Chromosome"/>
</dbReference>
<dbReference type="AlphaFoldDB" id="C1BA42"/>
<gene>
    <name evidence="4" type="ordered locus">ROP_42980</name>
</gene>
<name>C1BA42_RHOOB</name>